<dbReference type="HAMAP" id="MF_00159">
    <property type="entry name" value="IspG"/>
    <property type="match status" value="1"/>
</dbReference>
<feature type="binding site" evidence="7">
    <location>
        <position position="273"/>
    </location>
    <ligand>
        <name>[4Fe-4S] cluster</name>
        <dbReference type="ChEBI" id="CHEBI:49883"/>
    </ligand>
</feature>
<reference evidence="10 11" key="1">
    <citation type="submission" date="2019-12" db="EMBL/GenBank/DDBJ databases">
        <title>Genomic-based taxomic classification of the family Erythrobacteraceae.</title>
        <authorList>
            <person name="Xu L."/>
        </authorList>
    </citation>
    <scope>NUCLEOTIDE SEQUENCE [LARGE SCALE GENOMIC DNA]</scope>
    <source>
        <strain evidence="10 11">JCM 17802</strain>
    </source>
</reference>
<evidence type="ECO:0000259" key="8">
    <source>
        <dbReference type="Pfam" id="PF04551"/>
    </source>
</evidence>
<evidence type="ECO:0000259" key="9">
    <source>
        <dbReference type="Pfam" id="PF26540"/>
    </source>
</evidence>
<dbReference type="SUPFAM" id="SSF56014">
    <property type="entry name" value="Nitrite and sulphite reductase 4Fe-4S domain-like"/>
    <property type="match status" value="1"/>
</dbReference>
<proteinExistence type="inferred from homology"/>
<comment type="similarity">
    <text evidence="7">Belongs to the IspG family.</text>
</comment>
<keyword evidence="3 7" id="KW-0560">Oxidoreductase</keyword>
<keyword evidence="5 7" id="KW-0411">Iron-sulfur</keyword>
<comment type="function">
    <text evidence="7">Converts 2C-methyl-D-erythritol 2,4-cyclodiphosphate (ME-2,4cPP) into 1-hydroxy-2-methyl-2-(E)-butenyl 4-diphosphate.</text>
</comment>
<dbReference type="InterPro" id="IPR004588">
    <property type="entry name" value="IspG_bac-typ"/>
</dbReference>
<dbReference type="NCBIfam" id="NF001540">
    <property type="entry name" value="PRK00366.1"/>
    <property type="match status" value="1"/>
</dbReference>
<keyword evidence="2 7" id="KW-0479">Metal-binding</keyword>
<evidence type="ECO:0000256" key="4">
    <source>
        <dbReference type="ARBA" id="ARBA00023004"/>
    </source>
</evidence>
<evidence type="ECO:0000256" key="2">
    <source>
        <dbReference type="ARBA" id="ARBA00022723"/>
    </source>
</evidence>
<keyword evidence="11" id="KW-1185">Reference proteome</keyword>
<dbReference type="GO" id="GO:0019288">
    <property type="term" value="P:isopentenyl diphosphate biosynthetic process, methylerythritol 4-phosphate pathway"/>
    <property type="evidence" value="ECO:0007669"/>
    <property type="project" value="UniProtKB-UniRule"/>
</dbReference>
<organism evidence="10 11">
    <name type="scientific">Pontixanthobacter gangjinensis</name>
    <dbReference type="NCBI Taxonomy" id="1028742"/>
    <lineage>
        <taxon>Bacteria</taxon>
        <taxon>Pseudomonadati</taxon>
        <taxon>Pseudomonadota</taxon>
        <taxon>Alphaproteobacteria</taxon>
        <taxon>Sphingomonadales</taxon>
        <taxon>Erythrobacteraceae</taxon>
        <taxon>Pontixanthobacter</taxon>
    </lineage>
</organism>
<evidence type="ECO:0000256" key="1">
    <source>
        <dbReference type="ARBA" id="ARBA00022485"/>
    </source>
</evidence>
<dbReference type="Gene3D" id="3.20.20.20">
    <property type="entry name" value="Dihydropteroate synthase-like"/>
    <property type="match status" value="1"/>
</dbReference>
<feature type="domain" description="IspG C-terminal" evidence="9">
    <location>
        <begin position="270"/>
        <end position="357"/>
    </location>
</feature>
<evidence type="ECO:0000256" key="5">
    <source>
        <dbReference type="ARBA" id="ARBA00023014"/>
    </source>
</evidence>
<dbReference type="RefSeq" id="WP_160597332.1">
    <property type="nucleotide sequence ID" value="NZ_WTYS01000001.1"/>
</dbReference>
<evidence type="ECO:0000313" key="10">
    <source>
        <dbReference type="EMBL" id="MXO56089.1"/>
    </source>
</evidence>
<dbReference type="AlphaFoldDB" id="A0A6I4SJZ8"/>
<dbReference type="PANTHER" id="PTHR30454">
    <property type="entry name" value="4-HYDROXY-3-METHYLBUT-2-EN-1-YL DIPHOSPHATE SYNTHASE"/>
    <property type="match status" value="1"/>
</dbReference>
<dbReference type="EC" id="1.17.7.3" evidence="7"/>
<dbReference type="GO" id="GO:0005506">
    <property type="term" value="F:iron ion binding"/>
    <property type="evidence" value="ECO:0007669"/>
    <property type="project" value="InterPro"/>
</dbReference>
<keyword evidence="4 7" id="KW-0408">Iron</keyword>
<keyword evidence="6 7" id="KW-0414">Isoprene biosynthesis</keyword>
<dbReference type="Pfam" id="PF26540">
    <property type="entry name" value="GcpE_C"/>
    <property type="match status" value="1"/>
</dbReference>
<dbReference type="PIRSF" id="PIRSF004640">
    <property type="entry name" value="IspG"/>
    <property type="match status" value="1"/>
</dbReference>
<dbReference type="Proteomes" id="UP000468943">
    <property type="component" value="Unassembled WGS sequence"/>
</dbReference>
<comment type="pathway">
    <text evidence="7">Isoprenoid biosynthesis; isopentenyl diphosphate biosynthesis via DXP pathway; isopentenyl diphosphate from 1-deoxy-D-xylulose 5-phosphate: step 5/6.</text>
</comment>
<keyword evidence="1 7" id="KW-0004">4Fe-4S</keyword>
<comment type="cofactor">
    <cofactor evidence="7">
        <name>[4Fe-4S] cluster</name>
        <dbReference type="ChEBI" id="CHEBI:49883"/>
    </cofactor>
    <text evidence="7">Binds 1 [4Fe-4S] cluster.</text>
</comment>
<sequence>MNDIRPWRTIERRQCRQIMVGNVPVGGDAPITVQTMTNTPTEDAVATLNQIQRCEEAGADIIRVSCPTKEATAAFGKITKASRIPIVADIHFHYKRALEAADAGAACLRINPGNIGSNERIAEVIRAAKANGCSIRIGVNAGSLEKDLLEKYGEPCPEALVESALDHIKLLQDHDFHEFKVAVKASDVFLAVAAYHQLAETVDCPLHLGITEAGGLIGGTVKSSIGMGSLLWAGIGDTIRVSLSAEPEREVKVGFEMLKALGLRTRGVRVVSCPSCSRQGFDVIRTVEALEARLEHIKTPLSLSVLGCVVNGPGEARETDIGLTGGGNGKHMVYLSGVTDHTVQSEDMLDHIVELVEAKAAALEAEAAEEAVPAV</sequence>
<dbReference type="InterPro" id="IPR045854">
    <property type="entry name" value="NO2/SO3_Rdtase_4Fe4S_sf"/>
</dbReference>
<comment type="caution">
    <text evidence="10">The sequence shown here is derived from an EMBL/GenBank/DDBJ whole genome shotgun (WGS) entry which is preliminary data.</text>
</comment>
<protein>
    <recommendedName>
        <fullName evidence="7">4-hydroxy-3-methylbut-2-en-1-yl diphosphate synthase (flavodoxin)</fullName>
        <ecNumber evidence="7">1.17.7.3</ecNumber>
    </recommendedName>
    <alternativeName>
        <fullName evidence="7">1-hydroxy-2-methyl-2-(E)-butenyl 4-diphosphate synthase</fullName>
    </alternativeName>
</protein>
<dbReference type="InterPro" id="IPR058579">
    <property type="entry name" value="IspG_C"/>
</dbReference>
<dbReference type="InterPro" id="IPR011005">
    <property type="entry name" value="Dihydropteroate_synth-like_sf"/>
</dbReference>
<feature type="binding site" evidence="7">
    <location>
        <position position="315"/>
    </location>
    <ligand>
        <name>[4Fe-4S] cluster</name>
        <dbReference type="ChEBI" id="CHEBI:49883"/>
    </ligand>
</feature>
<dbReference type="PANTHER" id="PTHR30454:SF0">
    <property type="entry name" value="4-HYDROXY-3-METHYLBUT-2-EN-1-YL DIPHOSPHATE SYNTHASE (FERREDOXIN), CHLOROPLASTIC"/>
    <property type="match status" value="1"/>
</dbReference>
<dbReference type="EMBL" id="WTYS01000001">
    <property type="protein sequence ID" value="MXO56089.1"/>
    <property type="molecule type" value="Genomic_DNA"/>
</dbReference>
<evidence type="ECO:0000256" key="3">
    <source>
        <dbReference type="ARBA" id="ARBA00023002"/>
    </source>
</evidence>
<dbReference type="GO" id="GO:0051539">
    <property type="term" value="F:4 iron, 4 sulfur cluster binding"/>
    <property type="evidence" value="ECO:0007669"/>
    <property type="project" value="UniProtKB-UniRule"/>
</dbReference>
<dbReference type="SUPFAM" id="SSF51395">
    <property type="entry name" value="FMN-linked oxidoreductases"/>
    <property type="match status" value="1"/>
</dbReference>
<comment type="catalytic activity">
    <reaction evidence="7">
        <text>(2E)-4-hydroxy-3-methylbut-2-enyl diphosphate + oxidized [flavodoxin] + H2O + 2 H(+) = 2-C-methyl-D-erythritol 2,4-cyclic diphosphate + reduced [flavodoxin]</text>
        <dbReference type="Rhea" id="RHEA:43604"/>
        <dbReference type="Rhea" id="RHEA-COMP:10622"/>
        <dbReference type="Rhea" id="RHEA-COMP:10623"/>
        <dbReference type="ChEBI" id="CHEBI:15377"/>
        <dbReference type="ChEBI" id="CHEBI:15378"/>
        <dbReference type="ChEBI" id="CHEBI:57618"/>
        <dbReference type="ChEBI" id="CHEBI:58210"/>
        <dbReference type="ChEBI" id="CHEBI:58483"/>
        <dbReference type="ChEBI" id="CHEBI:128753"/>
        <dbReference type="EC" id="1.17.7.3"/>
    </reaction>
</comment>
<evidence type="ECO:0000256" key="6">
    <source>
        <dbReference type="ARBA" id="ARBA00023229"/>
    </source>
</evidence>
<dbReference type="GO" id="GO:0046429">
    <property type="term" value="F:4-hydroxy-3-methylbut-2-en-1-yl diphosphate synthase activity (ferredoxin)"/>
    <property type="evidence" value="ECO:0007669"/>
    <property type="project" value="UniProtKB-UniRule"/>
</dbReference>
<dbReference type="GO" id="GO:0016114">
    <property type="term" value="P:terpenoid biosynthetic process"/>
    <property type="evidence" value="ECO:0007669"/>
    <property type="project" value="InterPro"/>
</dbReference>
<dbReference type="UniPathway" id="UPA00056">
    <property type="reaction ID" value="UER00096"/>
</dbReference>
<dbReference type="Gene3D" id="3.30.413.10">
    <property type="entry name" value="Sulfite Reductase Hemoprotein, domain 1"/>
    <property type="match status" value="1"/>
</dbReference>
<feature type="binding site" evidence="7">
    <location>
        <position position="276"/>
    </location>
    <ligand>
        <name>[4Fe-4S] cluster</name>
        <dbReference type="ChEBI" id="CHEBI:49883"/>
    </ligand>
</feature>
<accession>A0A6I4SJZ8</accession>
<dbReference type="Pfam" id="PF04551">
    <property type="entry name" value="GcpE"/>
    <property type="match status" value="1"/>
</dbReference>
<name>A0A6I4SJZ8_9SPHN</name>
<dbReference type="InterPro" id="IPR016425">
    <property type="entry name" value="IspG_bac"/>
</dbReference>
<evidence type="ECO:0000256" key="7">
    <source>
        <dbReference type="HAMAP-Rule" id="MF_00159"/>
    </source>
</evidence>
<dbReference type="OrthoDB" id="9803214at2"/>
<gene>
    <name evidence="7 10" type="primary">ispG</name>
    <name evidence="10" type="synonym">gcpE</name>
    <name evidence="10" type="ORF">GRI36_04255</name>
</gene>
<evidence type="ECO:0000313" key="11">
    <source>
        <dbReference type="Proteomes" id="UP000468943"/>
    </source>
</evidence>
<feature type="binding site" evidence="7">
    <location>
        <position position="308"/>
    </location>
    <ligand>
        <name>[4Fe-4S] cluster</name>
        <dbReference type="ChEBI" id="CHEBI:49883"/>
    </ligand>
</feature>
<dbReference type="NCBIfam" id="TIGR00612">
    <property type="entry name" value="ispG_gcpE"/>
    <property type="match status" value="1"/>
</dbReference>
<dbReference type="InterPro" id="IPR058578">
    <property type="entry name" value="IspG_TIM"/>
</dbReference>
<dbReference type="GO" id="GO:0141197">
    <property type="term" value="F:4-hydroxy-3-methylbut-2-enyl-diphosphate synthase activity (flavodoxin)"/>
    <property type="evidence" value="ECO:0007669"/>
    <property type="project" value="UniProtKB-EC"/>
</dbReference>
<feature type="domain" description="IspG TIM-barrel" evidence="8">
    <location>
        <begin position="16"/>
        <end position="254"/>
    </location>
</feature>
<dbReference type="FunFam" id="3.20.20.20:FF:000001">
    <property type="entry name" value="4-hydroxy-3-methylbut-2-en-1-yl diphosphate synthase (flavodoxin)"/>
    <property type="match status" value="1"/>
</dbReference>